<keyword evidence="4" id="KW-1133">Transmembrane helix</keyword>
<evidence type="ECO:0000256" key="2">
    <source>
        <dbReference type="ARBA" id="ARBA00022679"/>
    </source>
</evidence>
<dbReference type="Proteomes" id="UP000192917">
    <property type="component" value="Unassembled WGS sequence"/>
</dbReference>
<dbReference type="Pfam" id="PF01553">
    <property type="entry name" value="Acyltransferase"/>
    <property type="match status" value="1"/>
</dbReference>
<dbReference type="AlphaFoldDB" id="A0A1Y6B8X4"/>
<keyword evidence="4" id="KW-0472">Membrane</keyword>
<dbReference type="PANTHER" id="PTHR10434:SF40">
    <property type="entry name" value="1-ACYL-SN-GLYCEROL-3-PHOSPHATE ACYLTRANSFERASE"/>
    <property type="match status" value="1"/>
</dbReference>
<dbReference type="RefSeq" id="WP_085120768.1">
    <property type="nucleotide sequence ID" value="NZ_FWZX01000001.1"/>
</dbReference>
<accession>A0A1Y6B8X4</accession>
<dbReference type="STRING" id="560819.SAMN05428998_101425"/>
<evidence type="ECO:0000313" key="7">
    <source>
        <dbReference type="Proteomes" id="UP000192917"/>
    </source>
</evidence>
<keyword evidence="7" id="KW-1185">Reference proteome</keyword>
<comment type="pathway">
    <text evidence="1">Lipid metabolism.</text>
</comment>
<gene>
    <name evidence="6" type="ORF">SAMN05428998_101425</name>
</gene>
<keyword evidence="2 6" id="KW-0808">Transferase</keyword>
<keyword evidence="4" id="KW-0812">Transmembrane</keyword>
<evidence type="ECO:0000256" key="3">
    <source>
        <dbReference type="ARBA" id="ARBA00023315"/>
    </source>
</evidence>
<evidence type="ECO:0000256" key="1">
    <source>
        <dbReference type="ARBA" id="ARBA00005189"/>
    </source>
</evidence>
<dbReference type="EMBL" id="FWZX01000001">
    <property type="protein sequence ID" value="SME91686.1"/>
    <property type="molecule type" value="Genomic_DNA"/>
</dbReference>
<dbReference type="InterPro" id="IPR002123">
    <property type="entry name" value="Plipid/glycerol_acylTrfase"/>
</dbReference>
<dbReference type="GO" id="GO:0006654">
    <property type="term" value="P:phosphatidic acid biosynthetic process"/>
    <property type="evidence" value="ECO:0007669"/>
    <property type="project" value="TreeGrafter"/>
</dbReference>
<name>A0A1Y6B8X4_9PROT</name>
<dbReference type="GO" id="GO:0003841">
    <property type="term" value="F:1-acylglycerol-3-phosphate O-acyltransferase activity"/>
    <property type="evidence" value="ECO:0007669"/>
    <property type="project" value="TreeGrafter"/>
</dbReference>
<protein>
    <submittedName>
        <fullName evidence="6">1-acyl-sn-glycerol-3-phosphate acyltransferase</fullName>
    </submittedName>
</protein>
<feature type="domain" description="Phospholipid/glycerol acyltransferase" evidence="5">
    <location>
        <begin position="79"/>
        <end position="194"/>
    </location>
</feature>
<proteinExistence type="predicted"/>
<reference evidence="6 7" key="1">
    <citation type="submission" date="2017-04" db="EMBL/GenBank/DDBJ databases">
        <authorList>
            <person name="Afonso C.L."/>
            <person name="Miller P.J."/>
            <person name="Scott M.A."/>
            <person name="Spackman E."/>
            <person name="Goraichik I."/>
            <person name="Dimitrov K.M."/>
            <person name="Suarez D.L."/>
            <person name="Swayne D.E."/>
        </authorList>
    </citation>
    <scope>NUCLEOTIDE SEQUENCE [LARGE SCALE GENOMIC DNA]</scope>
    <source>
        <strain evidence="6 7">USBA 355</strain>
    </source>
</reference>
<evidence type="ECO:0000259" key="5">
    <source>
        <dbReference type="SMART" id="SM00563"/>
    </source>
</evidence>
<sequence length="252" mass="28201">MSDKTSAGLILRSALFQLCYHLWLIAIGIALLPAFLLPWRWLYAGGRLWVHGILFMMEHLCGLTWEVRGRERLPADSAVLIASKHQSAWDTLIFPLLVPDPAYVLKRELLLVPFFGWIMWRLRMVAVDRKGGGAALRRLLKAARRIVGGEGRPLVIYPEGTRTAPGAHRPYQPGVAALYGELGVPVVPVALNSGLFWPRKSFLRRPGRIVLEFLEPIPPGLPRRQFLAELEARIEPATERLVAEGGGEVRPD</sequence>
<organism evidence="6 7">
    <name type="scientific">Tistlia consotensis USBA 355</name>
    <dbReference type="NCBI Taxonomy" id="560819"/>
    <lineage>
        <taxon>Bacteria</taxon>
        <taxon>Pseudomonadati</taxon>
        <taxon>Pseudomonadota</taxon>
        <taxon>Alphaproteobacteria</taxon>
        <taxon>Rhodospirillales</taxon>
        <taxon>Rhodovibrionaceae</taxon>
        <taxon>Tistlia</taxon>
    </lineage>
</organism>
<feature type="transmembrane region" description="Helical" evidence="4">
    <location>
        <begin position="20"/>
        <end position="42"/>
    </location>
</feature>
<dbReference type="PANTHER" id="PTHR10434">
    <property type="entry name" value="1-ACYL-SN-GLYCEROL-3-PHOSPHATE ACYLTRANSFERASE"/>
    <property type="match status" value="1"/>
</dbReference>
<evidence type="ECO:0000313" key="6">
    <source>
        <dbReference type="EMBL" id="SME91686.1"/>
    </source>
</evidence>
<evidence type="ECO:0000256" key="4">
    <source>
        <dbReference type="SAM" id="Phobius"/>
    </source>
</evidence>
<dbReference type="SMART" id="SM00563">
    <property type="entry name" value="PlsC"/>
    <property type="match status" value="1"/>
</dbReference>
<dbReference type="CDD" id="cd07989">
    <property type="entry name" value="LPLAT_AGPAT-like"/>
    <property type="match status" value="1"/>
</dbReference>
<keyword evidence="3 6" id="KW-0012">Acyltransferase</keyword>
<dbReference type="SUPFAM" id="SSF69593">
    <property type="entry name" value="Glycerol-3-phosphate (1)-acyltransferase"/>
    <property type="match status" value="1"/>
</dbReference>